<accession>A0A6M1TJ94</accession>
<evidence type="ECO:0000259" key="3">
    <source>
        <dbReference type="Pfam" id="PF09851"/>
    </source>
</evidence>
<keyword evidence="2" id="KW-1133">Transmembrane helix</keyword>
<organism evidence="4 5">
    <name type="scientific">Fodinibius halophilus</name>
    <dbReference type="NCBI Taxonomy" id="1736908"/>
    <lineage>
        <taxon>Bacteria</taxon>
        <taxon>Pseudomonadati</taxon>
        <taxon>Balneolota</taxon>
        <taxon>Balneolia</taxon>
        <taxon>Balneolales</taxon>
        <taxon>Balneolaceae</taxon>
        <taxon>Fodinibius</taxon>
    </lineage>
</organism>
<dbReference type="InterPro" id="IPR018649">
    <property type="entry name" value="SHOCT"/>
</dbReference>
<keyword evidence="5" id="KW-1185">Reference proteome</keyword>
<feature type="transmembrane region" description="Helical" evidence="2">
    <location>
        <begin position="12"/>
        <end position="30"/>
    </location>
</feature>
<sequence>MFPNHHFIGMHWIWWLILAAAILLLFFDIIPHRSQSTPEEDALEILKRRYARGEIEREEYEERKAAITDNNH</sequence>
<evidence type="ECO:0000256" key="1">
    <source>
        <dbReference type="SAM" id="Coils"/>
    </source>
</evidence>
<dbReference type="AlphaFoldDB" id="A0A6M1TJ94"/>
<reference evidence="4 5" key="1">
    <citation type="submission" date="2020-02" db="EMBL/GenBank/DDBJ databases">
        <title>Aliifodinibius halophilus 2W32, complete genome.</title>
        <authorList>
            <person name="Li Y."/>
            <person name="Wu S."/>
        </authorList>
    </citation>
    <scope>NUCLEOTIDE SEQUENCE [LARGE SCALE GENOMIC DNA]</scope>
    <source>
        <strain evidence="4 5">2W32</strain>
    </source>
</reference>
<dbReference type="EMBL" id="JAALLS010000035">
    <property type="protein sequence ID" value="NGP90132.1"/>
    <property type="molecule type" value="Genomic_DNA"/>
</dbReference>
<dbReference type="Pfam" id="PF09851">
    <property type="entry name" value="SHOCT"/>
    <property type="match status" value="1"/>
</dbReference>
<evidence type="ECO:0000313" key="5">
    <source>
        <dbReference type="Proteomes" id="UP000479132"/>
    </source>
</evidence>
<protein>
    <submittedName>
        <fullName evidence="4">SHOCT domain-containing protein</fullName>
    </submittedName>
</protein>
<dbReference type="RefSeq" id="WP_165271358.1">
    <property type="nucleotide sequence ID" value="NZ_JAALLS010000035.1"/>
</dbReference>
<dbReference type="Proteomes" id="UP000479132">
    <property type="component" value="Unassembled WGS sequence"/>
</dbReference>
<comment type="caution">
    <text evidence="4">The sequence shown here is derived from an EMBL/GenBank/DDBJ whole genome shotgun (WGS) entry which is preliminary data.</text>
</comment>
<evidence type="ECO:0000313" key="4">
    <source>
        <dbReference type="EMBL" id="NGP90132.1"/>
    </source>
</evidence>
<name>A0A6M1TJ94_9BACT</name>
<keyword evidence="2" id="KW-0812">Transmembrane</keyword>
<gene>
    <name evidence="4" type="ORF">G3569_17370</name>
</gene>
<keyword evidence="2" id="KW-0472">Membrane</keyword>
<keyword evidence="1" id="KW-0175">Coiled coil</keyword>
<evidence type="ECO:0000256" key="2">
    <source>
        <dbReference type="SAM" id="Phobius"/>
    </source>
</evidence>
<feature type="coiled-coil region" evidence="1">
    <location>
        <begin position="43"/>
        <end position="70"/>
    </location>
</feature>
<proteinExistence type="predicted"/>
<feature type="domain" description="SHOCT" evidence="3">
    <location>
        <begin position="41"/>
        <end position="67"/>
    </location>
</feature>